<comment type="caution">
    <text evidence="4">The sequence shown here is derived from an EMBL/GenBank/DDBJ whole genome shotgun (WGS) entry which is preliminary data.</text>
</comment>
<feature type="domain" description="DUF7102" evidence="2">
    <location>
        <begin position="628"/>
        <end position="778"/>
    </location>
</feature>
<evidence type="ECO:0000256" key="1">
    <source>
        <dbReference type="SAM" id="MobiDB-lite"/>
    </source>
</evidence>
<gene>
    <name evidence="4" type="ORF">TCAP_01736</name>
</gene>
<keyword evidence="5" id="KW-1185">Reference proteome</keyword>
<evidence type="ECO:0000259" key="3">
    <source>
        <dbReference type="Pfam" id="PF23395"/>
    </source>
</evidence>
<dbReference type="Proteomes" id="UP000236621">
    <property type="component" value="Unassembled WGS sequence"/>
</dbReference>
<organism evidence="4 5">
    <name type="scientific">Tolypocladium capitatum</name>
    <dbReference type="NCBI Taxonomy" id="45235"/>
    <lineage>
        <taxon>Eukaryota</taxon>
        <taxon>Fungi</taxon>
        <taxon>Dikarya</taxon>
        <taxon>Ascomycota</taxon>
        <taxon>Pezizomycotina</taxon>
        <taxon>Sordariomycetes</taxon>
        <taxon>Hypocreomycetidae</taxon>
        <taxon>Hypocreales</taxon>
        <taxon>Ophiocordycipitaceae</taxon>
        <taxon>Tolypocladium</taxon>
    </lineage>
</organism>
<dbReference type="Pfam" id="PF23394">
    <property type="entry name" value="DUF7102"/>
    <property type="match status" value="1"/>
</dbReference>
<name>A0A2K3QLC6_9HYPO</name>
<dbReference type="Pfam" id="PF23395">
    <property type="entry name" value="SAM_6"/>
    <property type="match status" value="1"/>
</dbReference>
<protein>
    <submittedName>
        <fullName evidence="4">Uncharacterized protein</fullName>
    </submittedName>
</protein>
<evidence type="ECO:0000313" key="5">
    <source>
        <dbReference type="Proteomes" id="UP000236621"/>
    </source>
</evidence>
<dbReference type="InterPro" id="IPR055528">
    <property type="entry name" value="DUF7102"/>
</dbReference>
<dbReference type="InterPro" id="IPR057559">
    <property type="entry name" value="SAM_6"/>
</dbReference>
<dbReference type="EMBL" id="NRSZ01000278">
    <property type="protein sequence ID" value="PNY28337.1"/>
    <property type="molecule type" value="Genomic_DNA"/>
</dbReference>
<dbReference type="AlphaFoldDB" id="A0A2K3QLC6"/>
<feature type="domain" description="SAM-like" evidence="3">
    <location>
        <begin position="788"/>
        <end position="852"/>
    </location>
</feature>
<evidence type="ECO:0000313" key="4">
    <source>
        <dbReference type="EMBL" id="PNY28337.1"/>
    </source>
</evidence>
<feature type="compositionally biased region" description="Basic and acidic residues" evidence="1">
    <location>
        <begin position="512"/>
        <end position="523"/>
    </location>
</feature>
<sequence>MAFLEQLEAADEYGRRSKCLQDHRERPFRFSDNVSYIHATVHETESDGLVGQAGLQVCSIPQPTIDLDASVDEREGGLLGYLGSSPCPMTRIPPLLPQWSALKDLLVPLDQLDLGSAPDMDAREYLHEVSSKQSCHIPGTWLPLSPVKAERDEGLTFPPRSGKLHSLLERELEQEGIESSEGQFEEDEAKTHTLHPCSSVPHASIGLPTRNYVEVITPPLSPISDATSPFVPEADVTLIDLTSEPSSPVARENLWLQSSVRADCIDSDMVASSSTLRSSTPMFDRVSGSYHPTTQDVSLDVPIILTSSDPMDGRDVFADIKLPSCTDVGGGPSVVNVDENYFKDTLEDLLVDRQLHATNLVEQERLSPSDSISRVPVPVLNFELSKPDWFDKGLSSRDHLSWLQTKLPATCHIPKLPRDVRLESSLKWMPIPRGTGVVQVVDKLEVVSGSGEYLAVDASPPDGSARYISISQQLAIMDLNDDEEIEEIESVETTSHDKLPHSPDFTSANDHTPNERHQSTSTRDWDLQNMCRSLRRKTMHDGNTILPRSKDASATSTLLAGFMDLRAVKRPRICPPGVSAADTSTEKFVEAPLPRMDNQPPLIHAPEQDLVPAPAPEMEIPKDKGPCIISLTLERSIVRQLEESWPPGMLLDLDYSQHDTTPLTFEADVSLAPSTGVIVTTLLRVKQKPLPGSKARTSLRERVQRISHKYEALVVFVSESNPAGEFVGNLSASDMAAYADFVRFTTALDGEVEVYLVPGASKTLSKWIMSLLRRHNTQLVALKRFISADETTWELFLRRAGMNVVAAQVLSKTLLEEFGNAGLAQFLVMMPHTRASKYGQLLGGQRILLRCCGYLDRAWT</sequence>
<feature type="region of interest" description="Disordered" evidence="1">
    <location>
        <begin position="491"/>
        <end position="523"/>
    </location>
</feature>
<proteinExistence type="predicted"/>
<dbReference type="OrthoDB" id="3647246at2759"/>
<evidence type="ECO:0000259" key="2">
    <source>
        <dbReference type="Pfam" id="PF23394"/>
    </source>
</evidence>
<accession>A0A2K3QLC6</accession>
<reference evidence="4 5" key="1">
    <citation type="submission" date="2017-08" db="EMBL/GenBank/DDBJ databases">
        <title>Harnessing the power of phylogenomics to disentangle the directionality and signatures of interkingdom host jumping in the parasitic fungal genus Tolypocladium.</title>
        <authorList>
            <person name="Quandt C.A."/>
            <person name="Patterson W."/>
            <person name="Spatafora J.W."/>
        </authorList>
    </citation>
    <scope>NUCLEOTIDE SEQUENCE [LARGE SCALE GENOMIC DNA]</scope>
    <source>
        <strain evidence="4 5">CBS 113982</strain>
    </source>
</reference>